<protein>
    <submittedName>
        <fullName evidence="1">Uncharacterized protein</fullName>
    </submittedName>
</protein>
<organism evidence="1 2">
    <name type="scientific">Piloderma croceum (strain F 1598)</name>
    <dbReference type="NCBI Taxonomy" id="765440"/>
    <lineage>
        <taxon>Eukaryota</taxon>
        <taxon>Fungi</taxon>
        <taxon>Dikarya</taxon>
        <taxon>Basidiomycota</taxon>
        <taxon>Agaricomycotina</taxon>
        <taxon>Agaricomycetes</taxon>
        <taxon>Agaricomycetidae</taxon>
        <taxon>Atheliales</taxon>
        <taxon>Atheliaceae</taxon>
        <taxon>Piloderma</taxon>
    </lineage>
</organism>
<dbReference type="AlphaFoldDB" id="A0A0C3BJY1"/>
<evidence type="ECO:0000313" key="2">
    <source>
        <dbReference type="Proteomes" id="UP000054166"/>
    </source>
</evidence>
<name>A0A0C3BJY1_PILCF</name>
<proteinExistence type="predicted"/>
<dbReference type="InParanoid" id="A0A0C3BJY1"/>
<dbReference type="EMBL" id="KN832981">
    <property type="protein sequence ID" value="KIM86658.1"/>
    <property type="molecule type" value="Genomic_DNA"/>
</dbReference>
<keyword evidence="2" id="KW-1185">Reference proteome</keyword>
<dbReference type="Proteomes" id="UP000054166">
    <property type="component" value="Unassembled WGS sequence"/>
</dbReference>
<sequence>MLPGEAAQLGQEVKRIRKLRPLVPICHGPSFHNVNPQSLPRSCLKKSMSTSSICIDLIDTVVFPDWV</sequence>
<dbReference type="HOGENOM" id="CLU_2813276_0_0_1"/>
<reference evidence="2" key="2">
    <citation type="submission" date="2015-01" db="EMBL/GenBank/DDBJ databases">
        <title>Evolutionary Origins and Diversification of the Mycorrhizal Mutualists.</title>
        <authorList>
            <consortium name="DOE Joint Genome Institute"/>
            <consortium name="Mycorrhizal Genomics Consortium"/>
            <person name="Kohler A."/>
            <person name="Kuo A."/>
            <person name="Nagy L.G."/>
            <person name="Floudas D."/>
            <person name="Copeland A."/>
            <person name="Barry K.W."/>
            <person name="Cichocki N."/>
            <person name="Veneault-Fourrey C."/>
            <person name="LaButti K."/>
            <person name="Lindquist E.A."/>
            <person name="Lipzen A."/>
            <person name="Lundell T."/>
            <person name="Morin E."/>
            <person name="Murat C."/>
            <person name="Riley R."/>
            <person name="Ohm R."/>
            <person name="Sun H."/>
            <person name="Tunlid A."/>
            <person name="Henrissat B."/>
            <person name="Grigoriev I.V."/>
            <person name="Hibbett D.S."/>
            <person name="Martin F."/>
        </authorList>
    </citation>
    <scope>NUCLEOTIDE SEQUENCE [LARGE SCALE GENOMIC DNA]</scope>
    <source>
        <strain evidence="2">F 1598</strain>
    </source>
</reference>
<accession>A0A0C3BJY1</accession>
<gene>
    <name evidence="1" type="ORF">PILCRDRAFT_815897</name>
</gene>
<reference evidence="1 2" key="1">
    <citation type="submission" date="2014-04" db="EMBL/GenBank/DDBJ databases">
        <authorList>
            <consortium name="DOE Joint Genome Institute"/>
            <person name="Kuo A."/>
            <person name="Tarkka M."/>
            <person name="Buscot F."/>
            <person name="Kohler A."/>
            <person name="Nagy L.G."/>
            <person name="Floudas D."/>
            <person name="Copeland A."/>
            <person name="Barry K.W."/>
            <person name="Cichocki N."/>
            <person name="Veneault-Fourrey C."/>
            <person name="LaButti K."/>
            <person name="Lindquist E.A."/>
            <person name="Lipzen A."/>
            <person name="Lundell T."/>
            <person name="Morin E."/>
            <person name="Murat C."/>
            <person name="Sun H."/>
            <person name="Tunlid A."/>
            <person name="Henrissat B."/>
            <person name="Grigoriev I.V."/>
            <person name="Hibbett D.S."/>
            <person name="Martin F."/>
            <person name="Nordberg H.P."/>
            <person name="Cantor M.N."/>
            <person name="Hua S.X."/>
        </authorList>
    </citation>
    <scope>NUCLEOTIDE SEQUENCE [LARGE SCALE GENOMIC DNA]</scope>
    <source>
        <strain evidence="1 2">F 1598</strain>
    </source>
</reference>
<evidence type="ECO:0000313" key="1">
    <source>
        <dbReference type="EMBL" id="KIM86658.1"/>
    </source>
</evidence>